<dbReference type="Proteomes" id="UP000005237">
    <property type="component" value="Unassembled WGS sequence"/>
</dbReference>
<feature type="compositionally biased region" description="Low complexity" evidence="2">
    <location>
        <begin position="415"/>
        <end position="429"/>
    </location>
</feature>
<evidence type="ECO:0000313" key="3">
    <source>
        <dbReference type="EnsemblMetazoa" id="CJA16609a.1"/>
    </source>
</evidence>
<evidence type="ECO:0008006" key="5">
    <source>
        <dbReference type="Google" id="ProtNLM"/>
    </source>
</evidence>
<keyword evidence="4" id="KW-1185">Reference proteome</keyword>
<reference evidence="4" key="1">
    <citation type="submission" date="2010-08" db="EMBL/GenBank/DDBJ databases">
        <authorList>
            <consortium name="Caenorhabditis japonica Sequencing Consortium"/>
            <person name="Wilson R.K."/>
        </authorList>
    </citation>
    <scope>NUCLEOTIDE SEQUENCE [LARGE SCALE GENOMIC DNA]</scope>
    <source>
        <strain evidence="4">DF5081</strain>
    </source>
</reference>
<dbReference type="AlphaFoldDB" id="A0A8R1DZH7"/>
<evidence type="ECO:0000256" key="1">
    <source>
        <dbReference type="SAM" id="Coils"/>
    </source>
</evidence>
<organism evidence="3 4">
    <name type="scientific">Caenorhabditis japonica</name>
    <dbReference type="NCBI Taxonomy" id="281687"/>
    <lineage>
        <taxon>Eukaryota</taxon>
        <taxon>Metazoa</taxon>
        <taxon>Ecdysozoa</taxon>
        <taxon>Nematoda</taxon>
        <taxon>Chromadorea</taxon>
        <taxon>Rhabditida</taxon>
        <taxon>Rhabditina</taxon>
        <taxon>Rhabditomorpha</taxon>
        <taxon>Rhabditoidea</taxon>
        <taxon>Rhabditidae</taxon>
        <taxon>Peloderinae</taxon>
        <taxon>Caenorhabditis</taxon>
    </lineage>
</organism>
<proteinExistence type="predicted"/>
<feature type="region of interest" description="Disordered" evidence="2">
    <location>
        <begin position="412"/>
        <end position="458"/>
    </location>
</feature>
<sequence>MDDIAVPIASTSGGTDDSVIAFQYPWALKVCQSTDNSPTTKDHKSVDTKYPDFFRQIEDESILLNVSRPFSTSYKHVQFTWALRLTDEYVLSNNAAVDSNRHVLLHLYYKEGPCAEVAVEEVRAQILDPVTDETVFAGLALTPTEFTRGSGWPIHVEKERRAEFTEFLHKSVDSNLVVIVEIRMKESLFEPLNYLPDVETAFRSQRIEKAAHNFVDDVISGKIRIPELEHVDEKQADNDKFSVHRLIFIYGVDTVSRAISENDNHSEICEQLVKNTFAHIYFERVLSREIKYFDDFITLVEGLTYAHLPALRKEVERFICQEVIQIQADMDPSFAKKLLLVSEKYNLEVLKMVINGFLVDQIIANSNPPKELVNITHELQQMAHEIQENENLENLVGTVVTDLQELTRRVRRVSLSHSPSQSSHSGSPLATPTNGSGSPSVPAPFDSPTSRFKRVSLA</sequence>
<keyword evidence="1" id="KW-0175">Coiled coil</keyword>
<reference evidence="3" key="2">
    <citation type="submission" date="2022-06" db="UniProtKB">
        <authorList>
            <consortium name="EnsemblMetazoa"/>
        </authorList>
    </citation>
    <scope>IDENTIFICATION</scope>
    <source>
        <strain evidence="3">DF5081</strain>
    </source>
</reference>
<evidence type="ECO:0000256" key="2">
    <source>
        <dbReference type="SAM" id="MobiDB-lite"/>
    </source>
</evidence>
<feature type="compositionally biased region" description="Polar residues" evidence="2">
    <location>
        <begin position="430"/>
        <end position="439"/>
    </location>
</feature>
<accession>A0A8R1DZH7</accession>
<dbReference type="EnsemblMetazoa" id="CJA16609a.1">
    <property type="protein sequence ID" value="CJA16609a.1"/>
    <property type="gene ID" value="WBGene00135812"/>
</dbReference>
<name>A0A8R1DZH7_CAEJA</name>
<protein>
    <recommendedName>
        <fullName evidence="5">BTB domain-containing protein</fullName>
    </recommendedName>
</protein>
<evidence type="ECO:0000313" key="4">
    <source>
        <dbReference type="Proteomes" id="UP000005237"/>
    </source>
</evidence>
<feature type="coiled-coil region" evidence="1">
    <location>
        <begin position="372"/>
        <end position="409"/>
    </location>
</feature>